<keyword evidence="2" id="KW-1185">Reference proteome</keyword>
<gene>
    <name evidence="1" type="ORF">NJ75_04415</name>
</gene>
<dbReference type="SUPFAM" id="SSF46785">
    <property type="entry name" value="Winged helix' DNA-binding domain"/>
    <property type="match status" value="1"/>
</dbReference>
<organism evidence="1 2">
    <name type="scientific">Novosphingobium subterraneum</name>
    <dbReference type="NCBI Taxonomy" id="48936"/>
    <lineage>
        <taxon>Bacteria</taxon>
        <taxon>Pseudomonadati</taxon>
        <taxon>Pseudomonadota</taxon>
        <taxon>Alphaproteobacteria</taxon>
        <taxon>Sphingomonadales</taxon>
        <taxon>Sphingomonadaceae</taxon>
        <taxon>Novosphingobium</taxon>
    </lineage>
</organism>
<dbReference type="Gene3D" id="1.10.10.10">
    <property type="entry name" value="Winged helix-like DNA-binding domain superfamily/Winged helix DNA-binding domain"/>
    <property type="match status" value="1"/>
</dbReference>
<protein>
    <submittedName>
        <fullName evidence="1">MarR family transcriptional regulator</fullName>
    </submittedName>
</protein>
<dbReference type="AlphaFoldDB" id="A0A0B8Z773"/>
<reference evidence="1 2" key="1">
    <citation type="submission" date="2014-10" db="EMBL/GenBank/DDBJ databases">
        <title>Draft genome sequence of Novosphingobium subterraneum DSM 12447.</title>
        <authorList>
            <person name="Gan H.M."/>
            <person name="Gan H.Y."/>
            <person name="Savka M.A."/>
        </authorList>
    </citation>
    <scope>NUCLEOTIDE SEQUENCE [LARGE SCALE GENOMIC DNA]</scope>
    <source>
        <strain evidence="1 2">DSM 12447</strain>
    </source>
</reference>
<sequence length="155" mass="17538">MNHAEKVQIGIASKILTQLLEPQHVPRAVPTSHQFDALAIARALKENFAKREELLPILPACNPGWRILIELYIARRERVRVSITDITLLTNLAGATSLRWLKLLDDGGLVIRQPDINDRRRFWLCLTDRGLGTVSEVLENMAAQFNPVFDLAYAM</sequence>
<dbReference type="InterPro" id="IPR036388">
    <property type="entry name" value="WH-like_DNA-bd_sf"/>
</dbReference>
<evidence type="ECO:0000313" key="2">
    <source>
        <dbReference type="Proteomes" id="UP000031338"/>
    </source>
</evidence>
<dbReference type="PATRIC" id="fig|48936.3.peg.4454"/>
<dbReference type="STRING" id="48936.NJ75_04415"/>
<dbReference type="RefSeq" id="WP_052242741.1">
    <property type="nucleotide sequence ID" value="NZ_JBNNWK010000026.1"/>
</dbReference>
<accession>A0A0B8Z773</accession>
<name>A0A0B8Z773_9SPHN</name>
<dbReference type="Proteomes" id="UP000031338">
    <property type="component" value="Unassembled WGS sequence"/>
</dbReference>
<evidence type="ECO:0000313" key="1">
    <source>
        <dbReference type="EMBL" id="KHS42049.1"/>
    </source>
</evidence>
<dbReference type="EMBL" id="JRVC01000033">
    <property type="protein sequence ID" value="KHS42049.1"/>
    <property type="molecule type" value="Genomic_DNA"/>
</dbReference>
<comment type="caution">
    <text evidence="1">The sequence shown here is derived from an EMBL/GenBank/DDBJ whole genome shotgun (WGS) entry which is preliminary data.</text>
</comment>
<proteinExistence type="predicted"/>
<dbReference type="InterPro" id="IPR036390">
    <property type="entry name" value="WH_DNA-bd_sf"/>
</dbReference>